<feature type="chain" id="PRO_5018308087" evidence="2">
    <location>
        <begin position="23"/>
        <end position="248"/>
    </location>
</feature>
<keyword evidence="2" id="KW-0732">Signal</keyword>
<dbReference type="RefSeq" id="WP_124724516.1">
    <property type="nucleotide sequence ID" value="NZ_CP034044.1"/>
</dbReference>
<feature type="signal peptide" evidence="2">
    <location>
        <begin position="1"/>
        <end position="22"/>
    </location>
</feature>
<feature type="coiled-coil region" evidence="1">
    <location>
        <begin position="217"/>
        <end position="244"/>
    </location>
</feature>
<gene>
    <name evidence="3" type="ORF">EGN60_02575</name>
</gene>
<dbReference type="EMBL" id="CP034044">
    <property type="protein sequence ID" value="AZG68823.1"/>
    <property type="molecule type" value="Genomic_DNA"/>
</dbReference>
<accession>A0A3G8LGL0</accession>
<name>A0A3G8LGL0_9MOLU</name>
<reference evidence="3 4" key="1">
    <citation type="submission" date="2018-11" db="EMBL/GenBank/DDBJ databases">
        <title>Genome sequence of Mycoplasma struthionis sp. nov.</title>
        <authorList>
            <person name="Spergser J."/>
        </authorList>
    </citation>
    <scope>NUCLEOTIDE SEQUENCE [LARGE SCALE GENOMIC DNA]</scope>
    <source>
        <strain evidence="3 4">237IA</strain>
    </source>
</reference>
<evidence type="ECO:0000313" key="4">
    <source>
        <dbReference type="Proteomes" id="UP000275883"/>
    </source>
</evidence>
<sequence>MRRNNFKLAVSFLAAATIAITAGTIAVVVTRQQDNTNVNQNFNAELSRYENLLKRESMAKILDSAEYSNIKDAYAQKLMDIKAKSKETKPDYLFLQAELKKENATFEALLREKLEIEKEAIKKLQDNSLVLKPYKDTIKNLLEKESEPQEDNLEEVVDYLSDFVNVGNYTVESINDSYLSYINSAEAYLKAMKSNSSLANIKAELTKKIADAKTFTRLNVADKYLALENTLNEAKKQNDAAVVESNNN</sequence>
<keyword evidence="1" id="KW-0175">Coiled coil</keyword>
<protein>
    <submittedName>
        <fullName evidence="3">Uncharacterized protein</fullName>
    </submittedName>
</protein>
<keyword evidence="4" id="KW-1185">Reference proteome</keyword>
<dbReference type="AlphaFoldDB" id="A0A3G8LGL0"/>
<dbReference type="KEGG" id="mstr:EGN60_02575"/>
<evidence type="ECO:0000313" key="3">
    <source>
        <dbReference type="EMBL" id="AZG68823.1"/>
    </source>
</evidence>
<feature type="coiled-coil region" evidence="1">
    <location>
        <begin position="92"/>
        <end position="127"/>
    </location>
</feature>
<dbReference type="Proteomes" id="UP000275883">
    <property type="component" value="Chromosome"/>
</dbReference>
<proteinExistence type="predicted"/>
<evidence type="ECO:0000256" key="1">
    <source>
        <dbReference type="SAM" id="Coils"/>
    </source>
</evidence>
<organism evidence="3 4">
    <name type="scientific">Mycoplasma struthionis</name>
    <dbReference type="NCBI Taxonomy" id="538220"/>
    <lineage>
        <taxon>Bacteria</taxon>
        <taxon>Bacillati</taxon>
        <taxon>Mycoplasmatota</taxon>
        <taxon>Mollicutes</taxon>
        <taxon>Mycoplasmataceae</taxon>
        <taxon>Mycoplasma</taxon>
    </lineage>
</organism>
<evidence type="ECO:0000256" key="2">
    <source>
        <dbReference type="SAM" id="SignalP"/>
    </source>
</evidence>